<keyword evidence="3" id="KW-1185">Reference proteome</keyword>
<reference evidence="2 3" key="1">
    <citation type="journal article" date="2003" name="Nature">
        <title>The genome sequence of the filamentous fungus Neurospora crassa.</title>
        <authorList>
            <person name="Galagan J.E."/>
            <person name="Calvo S.E."/>
            <person name="Borkovich K.A."/>
            <person name="Selker E.U."/>
            <person name="Read N.D."/>
            <person name="Jaffe D."/>
            <person name="FitzHugh W."/>
            <person name="Ma L.J."/>
            <person name="Smirnov S."/>
            <person name="Purcell S."/>
            <person name="Rehman B."/>
            <person name="Elkins T."/>
            <person name="Engels R."/>
            <person name="Wang S."/>
            <person name="Nielsen C.B."/>
            <person name="Butler J."/>
            <person name="Endrizzi M."/>
            <person name="Qui D."/>
            <person name="Ianakiev P."/>
            <person name="Bell-Pedersen D."/>
            <person name="Nelson M.A."/>
            <person name="Werner-Washburne M."/>
            <person name="Selitrennikoff C.P."/>
            <person name="Kinsey J.A."/>
            <person name="Braun E.L."/>
            <person name="Zelter A."/>
            <person name="Schulte U."/>
            <person name="Kothe G.O."/>
            <person name="Jedd G."/>
            <person name="Mewes W."/>
            <person name="Staben C."/>
            <person name="Marcotte E."/>
            <person name="Greenberg D."/>
            <person name="Roy A."/>
            <person name="Foley K."/>
            <person name="Naylor J."/>
            <person name="Stange-Thomann N."/>
            <person name="Barrett R."/>
            <person name="Gnerre S."/>
            <person name="Kamal M."/>
            <person name="Kamvysselis M."/>
            <person name="Mauceli E."/>
            <person name="Bielke C."/>
            <person name="Rudd S."/>
            <person name="Frishman D."/>
            <person name="Krystofova S."/>
            <person name="Rasmussen C."/>
            <person name="Metzenberg R.L."/>
            <person name="Perkins D.D."/>
            <person name="Kroken S."/>
            <person name="Cogoni C."/>
            <person name="Macino G."/>
            <person name="Catcheside D."/>
            <person name="Li W."/>
            <person name="Pratt R.J."/>
            <person name="Osmani S.A."/>
            <person name="DeSouza C.P."/>
            <person name="Glass L."/>
            <person name="Orbach M.J."/>
            <person name="Berglund J.A."/>
            <person name="Voelker R."/>
            <person name="Yarden O."/>
            <person name="Plamann M."/>
            <person name="Seiler S."/>
            <person name="Dunlap J."/>
            <person name="Radford A."/>
            <person name="Aramayo R."/>
            <person name="Natvig D.O."/>
            <person name="Alex L.A."/>
            <person name="Mannhaupt G."/>
            <person name="Ebbole D.J."/>
            <person name="Freitag M."/>
            <person name="Paulsen I."/>
            <person name="Sachs M.S."/>
            <person name="Lander E.S."/>
            <person name="Nusbaum C."/>
            <person name="Birren B."/>
        </authorList>
    </citation>
    <scope>NUCLEOTIDE SEQUENCE [LARGE SCALE GENOMIC DNA]</scope>
    <source>
        <strain evidence="3">ATCC 24698 / 74-OR23-1A / CBS 708.71 / DSM 1257 / FGSC 987</strain>
    </source>
</reference>
<keyword evidence="1" id="KW-1133">Transmembrane helix</keyword>
<accession>U9W8G3</accession>
<dbReference type="VEuPathDB" id="FungiDB:NCU16670"/>
<dbReference type="AlphaFoldDB" id="U9W8G3"/>
<dbReference type="InParanoid" id="U9W8G3"/>
<evidence type="ECO:0000313" key="2">
    <source>
        <dbReference type="EMBL" id="ESA43315.1"/>
    </source>
</evidence>
<feature type="transmembrane region" description="Helical" evidence="1">
    <location>
        <begin position="84"/>
        <end position="105"/>
    </location>
</feature>
<dbReference type="GeneID" id="23569586"/>
<dbReference type="KEGG" id="ncr:NCU16670"/>
<dbReference type="RefSeq" id="XP_011394048.1">
    <property type="nucleotide sequence ID" value="XM_011395746.1"/>
</dbReference>
<gene>
    <name evidence="2" type="ORF">NCU16670</name>
</gene>
<evidence type="ECO:0000256" key="1">
    <source>
        <dbReference type="SAM" id="Phobius"/>
    </source>
</evidence>
<dbReference type="EMBL" id="CM002238">
    <property type="protein sequence ID" value="ESA43315.1"/>
    <property type="molecule type" value="Genomic_DNA"/>
</dbReference>
<organism evidence="2 3">
    <name type="scientific">Neurospora crassa (strain ATCC 24698 / 74-OR23-1A / CBS 708.71 / DSM 1257 / FGSC 987)</name>
    <dbReference type="NCBI Taxonomy" id="367110"/>
    <lineage>
        <taxon>Eukaryota</taxon>
        <taxon>Fungi</taxon>
        <taxon>Dikarya</taxon>
        <taxon>Ascomycota</taxon>
        <taxon>Pezizomycotina</taxon>
        <taxon>Sordariomycetes</taxon>
        <taxon>Sordariomycetidae</taxon>
        <taxon>Sordariales</taxon>
        <taxon>Sordariaceae</taxon>
        <taxon>Neurospora</taxon>
    </lineage>
</organism>
<proteinExistence type="predicted"/>
<sequence length="114" mass="12898">MDLNHVLSSYFFPSVPSLPDGMHTPFFLLSSCIDGWNCQGGLCRVVNLQLDQLFMVKFNVFSLMENASNPNTSSPHLSDTPARFLPVAFPIVVHFFALPVVSKFYRYPSPRTQR</sequence>
<evidence type="ECO:0000313" key="3">
    <source>
        <dbReference type="Proteomes" id="UP000001805"/>
    </source>
</evidence>
<protein>
    <submittedName>
        <fullName evidence="2">Uncharacterized protein</fullName>
    </submittedName>
</protein>
<dbReference type="Proteomes" id="UP000001805">
    <property type="component" value="Chromosome 3, Linkage Group III"/>
</dbReference>
<name>U9W8G3_NEUCR</name>
<keyword evidence="1" id="KW-0812">Transmembrane</keyword>
<keyword evidence="1" id="KW-0472">Membrane</keyword>